<comment type="caution">
    <text evidence="2">The sequence shown here is derived from an EMBL/GenBank/DDBJ whole genome shotgun (WGS) entry which is preliminary data.</text>
</comment>
<reference evidence="2" key="1">
    <citation type="submission" date="2019-08" db="EMBL/GenBank/DDBJ databases">
        <authorList>
            <person name="Kucharzyk K."/>
            <person name="Murdoch R.W."/>
            <person name="Higgins S."/>
            <person name="Loffler F."/>
        </authorList>
    </citation>
    <scope>NUCLEOTIDE SEQUENCE</scope>
</reference>
<organism evidence="2">
    <name type="scientific">bioreactor metagenome</name>
    <dbReference type="NCBI Taxonomy" id="1076179"/>
    <lineage>
        <taxon>unclassified sequences</taxon>
        <taxon>metagenomes</taxon>
        <taxon>ecological metagenomes</taxon>
    </lineage>
</organism>
<proteinExistence type="predicted"/>
<accession>A0A645AP21</accession>
<evidence type="ECO:0000313" key="2">
    <source>
        <dbReference type="EMBL" id="MPM51354.1"/>
    </source>
</evidence>
<dbReference type="InterPro" id="IPR013568">
    <property type="entry name" value="SEFIR_dom"/>
</dbReference>
<dbReference type="PROSITE" id="PS51534">
    <property type="entry name" value="SEFIR"/>
    <property type="match status" value="1"/>
</dbReference>
<dbReference type="Gene3D" id="3.40.50.10140">
    <property type="entry name" value="Toll/interleukin-1 receptor homology (TIR) domain"/>
    <property type="match status" value="1"/>
</dbReference>
<dbReference type="EMBL" id="VSSQ01013376">
    <property type="protein sequence ID" value="MPM51354.1"/>
    <property type="molecule type" value="Genomic_DNA"/>
</dbReference>
<dbReference type="InterPro" id="IPR035897">
    <property type="entry name" value="Toll_tir_struct_dom_sf"/>
</dbReference>
<feature type="domain" description="SEFIR" evidence="1">
    <location>
        <begin position="7"/>
        <end position="143"/>
    </location>
</feature>
<name>A0A645AP21_9ZZZZ</name>
<protein>
    <recommendedName>
        <fullName evidence="1">SEFIR domain-containing protein</fullName>
    </recommendedName>
</protein>
<evidence type="ECO:0000259" key="1">
    <source>
        <dbReference type="PROSITE" id="PS51534"/>
    </source>
</evidence>
<sequence>MQRKIEHPKVFISYAWGNDEYDKKVILFATDLKSDGVEVIFDKWSLKEGHDTYSYMEKSVTDTSITNVLVLLDPLYAKKADSRSGGVGTETQIISPEVYNKVEQEKFIPVIFERDENNYVCIPNYLRSLLYFDLTQDEKYDSEYQRLVKRLYGIDTIKEPELGNPPAWLQETPKISHKSQAIHEYFRGSSPDMLKKNKFKDYLSDIITKIFDYSIIDAEDLTKGYIELKSFRDEFLLLLKSSDYIKDGYIELISALELLATKVQRDSTSDVLLLKKTLVHELFIYIISHYFKRNDKEALKYILNKTYFIGTLDYNANDDSYNSFYIHNTKLDQAVCKRDNQNYYCGTATLWMELINVSVCNKSEFVLADLLCYNCSYLIENYKESWKWFPLTYIYSDESQHNSFRNYSLKLKSKEHLNIAMYIMGYNEIMKFTKKYLEIEEKLKKGDFKKCRYNSGFATAKDFWDFIKSTELGTRN</sequence>
<dbReference type="AlphaFoldDB" id="A0A645AP21"/>
<gene>
    <name evidence="2" type="ORF">SDC9_98102</name>
</gene>
<dbReference type="Pfam" id="PF08357">
    <property type="entry name" value="SEFIR"/>
    <property type="match status" value="1"/>
</dbReference>